<name>A0A7I8IWB8_SPIIN</name>
<proteinExistence type="predicted"/>
<dbReference type="PANTHER" id="PTHR36790:SF1">
    <property type="entry name" value="MYELIN TRANSCRIPTION FACTOR"/>
    <property type="match status" value="1"/>
</dbReference>
<dbReference type="Proteomes" id="UP001189122">
    <property type="component" value="Unassembled WGS sequence"/>
</dbReference>
<feature type="compositionally biased region" description="Basic residues" evidence="1">
    <location>
        <begin position="10"/>
        <end position="20"/>
    </location>
</feature>
<accession>A0A7I8IWB8</accession>
<evidence type="ECO:0000256" key="1">
    <source>
        <dbReference type="SAM" id="MobiDB-lite"/>
    </source>
</evidence>
<organism evidence="2">
    <name type="scientific">Spirodela intermedia</name>
    <name type="common">Intermediate duckweed</name>
    <dbReference type="NCBI Taxonomy" id="51605"/>
    <lineage>
        <taxon>Eukaryota</taxon>
        <taxon>Viridiplantae</taxon>
        <taxon>Streptophyta</taxon>
        <taxon>Embryophyta</taxon>
        <taxon>Tracheophyta</taxon>
        <taxon>Spermatophyta</taxon>
        <taxon>Magnoliopsida</taxon>
        <taxon>Liliopsida</taxon>
        <taxon>Araceae</taxon>
        <taxon>Lemnoideae</taxon>
        <taxon>Spirodela</taxon>
    </lineage>
</organism>
<reference evidence="2 3" key="1">
    <citation type="submission" date="2019-12" db="EMBL/GenBank/DDBJ databases">
        <authorList>
            <person name="Scholz U."/>
            <person name="Mascher M."/>
            <person name="Fiebig A."/>
        </authorList>
    </citation>
    <scope>NUCLEOTIDE SEQUENCE</scope>
</reference>
<protein>
    <submittedName>
        <fullName evidence="2">Uncharacterized protein</fullName>
    </submittedName>
</protein>
<feature type="region of interest" description="Disordered" evidence="1">
    <location>
        <begin position="1"/>
        <end position="51"/>
    </location>
</feature>
<sequence>MGSPAIGILRSRHRSHRRPLQPKNTPSEPHRSSGGLPAGIDPADTSLGKELVAVRRRRERIRSERERTEKLLIERSRMLDTAMRKAEDRWEAQLKMEAELRQVIRLRELGPSPSHWRRGQEMLLLRQATSISSPHFLEIQN</sequence>
<evidence type="ECO:0000313" key="3">
    <source>
        <dbReference type="Proteomes" id="UP001189122"/>
    </source>
</evidence>
<evidence type="ECO:0000313" key="2">
    <source>
        <dbReference type="EMBL" id="CAA2622228.1"/>
    </source>
</evidence>
<dbReference type="EMBL" id="LR743593">
    <property type="protein sequence ID" value="CAA2622228.1"/>
    <property type="molecule type" value="Genomic_DNA"/>
</dbReference>
<dbReference type="PANTHER" id="PTHR36790">
    <property type="entry name" value="MYELIN TRANSCRIPTION FACTOR"/>
    <property type="match status" value="1"/>
</dbReference>
<gene>
    <name evidence="2" type="ORF">SI7747_06008278</name>
</gene>
<keyword evidence="3" id="KW-1185">Reference proteome</keyword>
<dbReference type="AlphaFoldDB" id="A0A7I8IWB8"/>
<dbReference type="EMBL" id="CACRZD030000006">
    <property type="protein sequence ID" value="CAA6661884.1"/>
    <property type="molecule type" value="Genomic_DNA"/>
</dbReference>